<dbReference type="PROSITE" id="PS50109">
    <property type="entry name" value="HIS_KIN"/>
    <property type="match status" value="1"/>
</dbReference>
<dbReference type="SMART" id="SM00387">
    <property type="entry name" value="HATPase_c"/>
    <property type="match status" value="1"/>
</dbReference>
<keyword evidence="5 8" id="KW-0812">Transmembrane</keyword>
<dbReference type="InterPro" id="IPR050428">
    <property type="entry name" value="TCS_sensor_his_kinase"/>
</dbReference>
<evidence type="ECO:0000256" key="7">
    <source>
        <dbReference type="ARBA" id="ARBA00022989"/>
    </source>
</evidence>
<dbReference type="Pfam" id="PF02518">
    <property type="entry name" value="HATPase_c"/>
    <property type="match status" value="1"/>
</dbReference>
<keyword evidence="6 10" id="KW-0418">Kinase</keyword>
<feature type="transmembrane region" description="Helical" evidence="8">
    <location>
        <begin position="123"/>
        <end position="145"/>
    </location>
</feature>
<reference evidence="11" key="1">
    <citation type="submission" date="2016-10" db="EMBL/GenBank/DDBJ databases">
        <authorList>
            <person name="Varghese N."/>
            <person name="Submissions S."/>
        </authorList>
    </citation>
    <scope>NUCLEOTIDE SEQUENCE [LARGE SCALE GENOMIC DNA]</scope>
    <source>
        <strain evidence="11">DSM 15310</strain>
    </source>
</reference>
<dbReference type="Gene3D" id="1.10.287.130">
    <property type="match status" value="1"/>
</dbReference>
<sequence length="418" mass="46751">MKLLTKTNRYYLVLTTALFALAGVGLYYGFYAALRQEVEEQLGNARLHLERRAATGAALPATPFEYQLSVSPRPQPLGYRDTLLLDPVEGEMVPHRQLTFRLPVQGRAAWVTLRKSLVETEDVLGVVLTVLLTVLAVLLLSVLLLNRWLAHHLWAPFRTTLAALRHYGVQEHRVLEFAPVSTDEFAELNEVITRFTRRLVADYEAVREFTANAAHETQTPLAIMQAQLEQLLQLPEMENPQLAGLVTELYQATRRLSRLHQALTLLSKIENRQFAAPPAPLSLAQLLRDKAEQLQPLLEARDLTLHLHLDAEPTGLRLHPGLADSLVHNLLQNAIKHNRSGGFVAVRLSSEALEISNPGPPVSGDPARFFERFQKHDAASASPGLGLSIVQQIGRYYGFRVSYIFEAAESVHTLRVAF</sequence>
<keyword evidence="7 8" id="KW-1133">Transmembrane helix</keyword>
<dbReference type="PANTHER" id="PTHR45436:SF5">
    <property type="entry name" value="SENSOR HISTIDINE KINASE TRCS"/>
    <property type="match status" value="1"/>
</dbReference>
<evidence type="ECO:0000259" key="9">
    <source>
        <dbReference type="PROSITE" id="PS50109"/>
    </source>
</evidence>
<feature type="domain" description="Histidine kinase" evidence="9">
    <location>
        <begin position="212"/>
        <end position="418"/>
    </location>
</feature>
<dbReference type="CDD" id="cd00082">
    <property type="entry name" value="HisKA"/>
    <property type="match status" value="1"/>
</dbReference>
<dbReference type="Pfam" id="PF00512">
    <property type="entry name" value="HisKA"/>
    <property type="match status" value="1"/>
</dbReference>
<dbReference type="InterPro" id="IPR005467">
    <property type="entry name" value="His_kinase_dom"/>
</dbReference>
<gene>
    <name evidence="10" type="ORF">SAMN04487998_1168</name>
</gene>
<dbReference type="SUPFAM" id="SSF47384">
    <property type="entry name" value="Homodimeric domain of signal transducing histidine kinase"/>
    <property type="match status" value="1"/>
</dbReference>
<dbReference type="InterPro" id="IPR003661">
    <property type="entry name" value="HisK_dim/P_dom"/>
</dbReference>
<dbReference type="InterPro" id="IPR003594">
    <property type="entry name" value="HATPase_dom"/>
</dbReference>
<evidence type="ECO:0000313" key="10">
    <source>
        <dbReference type="EMBL" id="SET09586.1"/>
    </source>
</evidence>
<dbReference type="InterPro" id="IPR036097">
    <property type="entry name" value="HisK_dim/P_sf"/>
</dbReference>
<evidence type="ECO:0000256" key="5">
    <source>
        <dbReference type="ARBA" id="ARBA00022692"/>
    </source>
</evidence>
<dbReference type="AlphaFoldDB" id="A0A1I0BT72"/>
<dbReference type="STRING" id="82805.SAMN04487998_1168"/>
<keyword evidence="11" id="KW-1185">Reference proteome</keyword>
<dbReference type="RefSeq" id="WP_177189702.1">
    <property type="nucleotide sequence ID" value="NZ_FOHS01000001.1"/>
</dbReference>
<keyword evidence="4" id="KW-0808">Transferase</keyword>
<dbReference type="GO" id="GO:0005886">
    <property type="term" value="C:plasma membrane"/>
    <property type="evidence" value="ECO:0007669"/>
    <property type="project" value="TreeGrafter"/>
</dbReference>
<organism evidence="10 11">
    <name type="scientific">Hymenobacter actinosclerus</name>
    <dbReference type="NCBI Taxonomy" id="82805"/>
    <lineage>
        <taxon>Bacteria</taxon>
        <taxon>Pseudomonadati</taxon>
        <taxon>Bacteroidota</taxon>
        <taxon>Cytophagia</taxon>
        <taxon>Cytophagales</taxon>
        <taxon>Hymenobacteraceae</taxon>
        <taxon>Hymenobacter</taxon>
    </lineage>
</organism>
<evidence type="ECO:0000256" key="1">
    <source>
        <dbReference type="ARBA" id="ARBA00000085"/>
    </source>
</evidence>
<accession>A0A1I0BT72</accession>
<dbReference type="EC" id="2.7.13.3" evidence="2"/>
<name>A0A1I0BT72_9BACT</name>
<dbReference type="Gene3D" id="3.30.565.10">
    <property type="entry name" value="Histidine kinase-like ATPase, C-terminal domain"/>
    <property type="match status" value="1"/>
</dbReference>
<dbReference type="InterPro" id="IPR036890">
    <property type="entry name" value="HATPase_C_sf"/>
</dbReference>
<dbReference type="SMART" id="SM00388">
    <property type="entry name" value="HisKA"/>
    <property type="match status" value="1"/>
</dbReference>
<evidence type="ECO:0000256" key="2">
    <source>
        <dbReference type="ARBA" id="ARBA00012438"/>
    </source>
</evidence>
<dbReference type="PANTHER" id="PTHR45436">
    <property type="entry name" value="SENSOR HISTIDINE KINASE YKOH"/>
    <property type="match status" value="1"/>
</dbReference>
<evidence type="ECO:0000256" key="4">
    <source>
        <dbReference type="ARBA" id="ARBA00022679"/>
    </source>
</evidence>
<evidence type="ECO:0000256" key="3">
    <source>
        <dbReference type="ARBA" id="ARBA00022553"/>
    </source>
</evidence>
<keyword evidence="8" id="KW-0472">Membrane</keyword>
<dbReference type="Proteomes" id="UP000198697">
    <property type="component" value="Unassembled WGS sequence"/>
</dbReference>
<dbReference type="GO" id="GO:0000155">
    <property type="term" value="F:phosphorelay sensor kinase activity"/>
    <property type="evidence" value="ECO:0007669"/>
    <property type="project" value="InterPro"/>
</dbReference>
<protein>
    <recommendedName>
        <fullName evidence="2">histidine kinase</fullName>
        <ecNumber evidence="2">2.7.13.3</ecNumber>
    </recommendedName>
</protein>
<feature type="transmembrane region" description="Helical" evidence="8">
    <location>
        <begin position="12"/>
        <end position="34"/>
    </location>
</feature>
<comment type="catalytic activity">
    <reaction evidence="1">
        <text>ATP + protein L-histidine = ADP + protein N-phospho-L-histidine.</text>
        <dbReference type="EC" id="2.7.13.3"/>
    </reaction>
</comment>
<proteinExistence type="predicted"/>
<evidence type="ECO:0000313" key="11">
    <source>
        <dbReference type="Proteomes" id="UP000198697"/>
    </source>
</evidence>
<dbReference type="EMBL" id="FOHS01000001">
    <property type="protein sequence ID" value="SET09586.1"/>
    <property type="molecule type" value="Genomic_DNA"/>
</dbReference>
<evidence type="ECO:0000256" key="6">
    <source>
        <dbReference type="ARBA" id="ARBA00022777"/>
    </source>
</evidence>
<evidence type="ECO:0000256" key="8">
    <source>
        <dbReference type="SAM" id="Phobius"/>
    </source>
</evidence>
<dbReference type="SUPFAM" id="SSF55874">
    <property type="entry name" value="ATPase domain of HSP90 chaperone/DNA topoisomerase II/histidine kinase"/>
    <property type="match status" value="1"/>
</dbReference>
<keyword evidence="3" id="KW-0597">Phosphoprotein</keyword>